<feature type="coiled-coil region" evidence="4">
    <location>
        <begin position="839"/>
        <end position="880"/>
    </location>
</feature>
<evidence type="ECO:0000259" key="5">
    <source>
        <dbReference type="SMART" id="SM00968"/>
    </source>
</evidence>
<feature type="domain" description="SMC hinge" evidence="5">
    <location>
        <begin position="545"/>
        <end position="661"/>
    </location>
</feature>
<dbReference type="GO" id="GO:0005524">
    <property type="term" value="F:ATP binding"/>
    <property type="evidence" value="ECO:0007669"/>
    <property type="project" value="InterPro"/>
</dbReference>
<dbReference type="GO" id="GO:0016887">
    <property type="term" value="F:ATP hydrolysis activity"/>
    <property type="evidence" value="ECO:0007669"/>
    <property type="project" value="InterPro"/>
</dbReference>
<keyword evidence="3" id="KW-0539">Nucleus</keyword>
<dbReference type="RefSeq" id="XP_021338058.1">
    <property type="nucleotide sequence ID" value="XM_021483096.1"/>
</dbReference>
<dbReference type="GeneID" id="24423956"/>
<dbReference type="Gene3D" id="3.30.70.1620">
    <property type="match status" value="1"/>
</dbReference>
<feature type="coiled-coil region" evidence="4">
    <location>
        <begin position="426"/>
        <end position="453"/>
    </location>
</feature>
<dbReference type="GO" id="GO:0005694">
    <property type="term" value="C:chromosome"/>
    <property type="evidence" value="ECO:0007669"/>
    <property type="project" value="InterPro"/>
</dbReference>
<dbReference type="Pfam" id="PF02463">
    <property type="entry name" value="SMC_N"/>
    <property type="match status" value="1"/>
</dbReference>
<keyword evidence="7" id="KW-1185">Reference proteome</keyword>
<gene>
    <name evidence="6" type="ORF">BMR1_02g00835</name>
</gene>
<feature type="coiled-coil region" evidence="4">
    <location>
        <begin position="489"/>
        <end position="516"/>
    </location>
</feature>
<protein>
    <recommendedName>
        <fullName evidence="3">Structural maintenance of chromosomes protein</fullName>
    </recommendedName>
</protein>
<dbReference type="KEGG" id="bmic:BMR1_02g00835"/>
<organism evidence="6 7">
    <name type="scientific">Babesia microti (strain RI)</name>
    <dbReference type="NCBI Taxonomy" id="1133968"/>
    <lineage>
        <taxon>Eukaryota</taxon>
        <taxon>Sar</taxon>
        <taxon>Alveolata</taxon>
        <taxon>Apicomplexa</taxon>
        <taxon>Aconoidasida</taxon>
        <taxon>Piroplasmida</taxon>
        <taxon>Babesiidae</taxon>
        <taxon>Babesia</taxon>
    </lineage>
</organism>
<dbReference type="Gene3D" id="3.40.50.300">
    <property type="entry name" value="P-loop containing nucleotide triphosphate hydrolases"/>
    <property type="match status" value="2"/>
</dbReference>
<comment type="subcellular location">
    <subcellularLocation>
        <location evidence="1 3">Nucleus</location>
    </subcellularLocation>
</comment>
<dbReference type="SUPFAM" id="SSF75553">
    <property type="entry name" value="Smc hinge domain"/>
    <property type="match status" value="1"/>
</dbReference>
<dbReference type="Proteomes" id="UP000002899">
    <property type="component" value="Chromosome II"/>
</dbReference>
<feature type="coiled-coil region" evidence="4">
    <location>
        <begin position="773"/>
        <end position="807"/>
    </location>
</feature>
<reference evidence="6 7" key="1">
    <citation type="journal article" date="2012" name="Nucleic Acids Res.">
        <title>Sequencing of the smallest Apicomplexan genome from the human pathogen Babesia microti.</title>
        <authorList>
            <person name="Cornillot E."/>
            <person name="Hadj-Kaddour K."/>
            <person name="Dassouli A."/>
            <person name="Noel B."/>
            <person name="Ranwez V."/>
            <person name="Vacherie B."/>
            <person name="Augagneur Y."/>
            <person name="Bres V."/>
            <person name="Duclos A."/>
            <person name="Randazzo S."/>
            <person name="Carcy B."/>
            <person name="Debierre-Grockiego F."/>
            <person name="Delbecq S."/>
            <person name="Moubri-Menage K."/>
            <person name="Shams-Eldin H."/>
            <person name="Usmani-Brown S."/>
            <person name="Bringaud F."/>
            <person name="Wincker P."/>
            <person name="Vivares C.P."/>
            <person name="Schwarz R.T."/>
            <person name="Schetters T.P."/>
            <person name="Krause P.J."/>
            <person name="Gorenflot A."/>
            <person name="Berry V."/>
            <person name="Barbe V."/>
            <person name="Ben Mamoun C."/>
        </authorList>
    </citation>
    <scope>NUCLEOTIDE SEQUENCE [LARGE SCALE GENOMIC DNA]</scope>
    <source>
        <strain evidence="6 7">RI</strain>
    </source>
</reference>
<evidence type="ECO:0000256" key="1">
    <source>
        <dbReference type="ARBA" id="ARBA00004123"/>
    </source>
</evidence>
<evidence type="ECO:0000256" key="3">
    <source>
        <dbReference type="PIRNR" id="PIRNR005719"/>
    </source>
</evidence>
<dbReference type="PIRSF" id="PIRSF005719">
    <property type="entry name" value="SMC"/>
    <property type="match status" value="1"/>
</dbReference>
<dbReference type="EMBL" id="FO082872">
    <property type="protein sequence ID" value="SJK85842.1"/>
    <property type="molecule type" value="Genomic_DNA"/>
</dbReference>
<evidence type="ECO:0000256" key="2">
    <source>
        <dbReference type="ARBA" id="ARBA00023054"/>
    </source>
</evidence>
<dbReference type="AlphaFoldDB" id="A0A1R4AA04"/>
<dbReference type="InterPro" id="IPR024704">
    <property type="entry name" value="SMC"/>
</dbReference>
<reference evidence="6 7" key="3">
    <citation type="journal article" date="2016" name="Sci. Rep.">
        <title>Genome-wide diversity and gene expression profiling of Babesia microti isolates identify polymorphic genes that mediate host-pathogen interactions.</title>
        <authorList>
            <person name="Silva J.C."/>
            <person name="Cornillot E."/>
            <person name="McCracken C."/>
            <person name="Usmani-Brown S."/>
            <person name="Dwivedi A."/>
            <person name="Ifeonu O.O."/>
            <person name="Crabtree J."/>
            <person name="Gotia H.T."/>
            <person name="Virji A.Z."/>
            <person name="Reynes C."/>
            <person name="Colinge J."/>
            <person name="Kumar V."/>
            <person name="Lawres L."/>
            <person name="Pazzi J.E."/>
            <person name="Pablo J.V."/>
            <person name="Hung C."/>
            <person name="Brancato J."/>
            <person name="Kumari P."/>
            <person name="Orvis J."/>
            <person name="Tretina K."/>
            <person name="Chibucos M."/>
            <person name="Ott S."/>
            <person name="Sadzewicz L."/>
            <person name="Sengamalay N."/>
            <person name="Shetty A.C."/>
            <person name="Su Q."/>
            <person name="Tallon L."/>
            <person name="Fraser C.M."/>
            <person name="Frutos R."/>
            <person name="Molina D.M."/>
            <person name="Krause P.J."/>
            <person name="Ben Mamoun C."/>
        </authorList>
    </citation>
    <scope>NUCLEOTIDE SEQUENCE [LARGE SCALE GENOMIC DNA]</scope>
    <source>
        <strain evidence="6 7">RI</strain>
    </source>
</reference>
<dbReference type="Pfam" id="PF06470">
    <property type="entry name" value="SMC_hinge"/>
    <property type="match status" value="1"/>
</dbReference>
<feature type="coiled-coil region" evidence="4">
    <location>
        <begin position="258"/>
        <end position="327"/>
    </location>
</feature>
<dbReference type="OrthoDB" id="5575062at2759"/>
<feature type="coiled-coil region" evidence="4">
    <location>
        <begin position="936"/>
        <end position="963"/>
    </location>
</feature>
<sequence>MELVRKDTSYASEIGDESEYTPLENDLTPQVTGIGGAELTFSKGRIRSLHLYNFKSYKGLVQVGPFTQFCAIVGHNGSGKSNLLDAIAFALCIKSPNFKGSLSDVISKCDDELPAAYVEIHLTDSPEAIFRRNVTSKNVVTYFINGKPVTLKQYHEGLLNYKIDMIGNSSLIFQGAIGNVVQRNPVDMAKLFDSISGSHLLDAQYRELKNSIDKLDAEYHDMCVRKNHLEKQAKRYRQMSNNESEFKKLLTRQNDLLAEKYRWEIKKLDEKIATLKSSISNKRREIDELICAMRSRRVEIDLLEDQRIEREREFSELQEKKLEMKRQKISMKLRNERIKAEKLALETAKNEAITRAQFTKSAIDTAQNNVNSLKDEQIKLTGKLESLESDYITDNFCKISSKIDWELYRTIESHLSTSLGEERMILRTLQRKLEGEKRELKSATNTLQGEVKKLNEFTDKSGKLEMLFNELQLRVTKIECEMTTSQKTLQLTTSKIEGLKAEIRDKERALAEARNLSSLSDLYREELSINHERQQVVRRMMASVPGVCGLLSTLFQIETEKSIVLKALSSNLNLVVVSDYDTSLRCIDWLKQCKRSYNGYLELLSLDKISSTSRRKDVRNRRDHRYLIDCISFEERYNALFEHFLGNYIIVKDLQAAYSMDNNQHNSGIVFITERGEIVRGKTITFDVGNSDRLMKEFDVSNFAARNEKVKHLEVELGELENSLLQSEMDSHNLSNKIEKFKWELKIAVSKLDVCRKPVDFNQQNTLIIQESIKSWSIRVDQLNTNIRGLEEQIEVVNKRIELVEFEAFRPLSESLGVDNIAKIHRGNLEMMHKRSTEIDRIKARLAQIPTEIDELKSEINKLNHKLSNIQEEIDVIVTNSTNDSVNLDTTELTCMDLDDTTSDCEDNSSIYNNDKHLDQSLVTLQQKDFEDGKRMEELKLSLAASEANLESLTSDRANLAIKIKTEVGESVLDDSLNFMSEPNTRELERVQRRLDELCGYGDYSFELSQVESTLSDLKGDILRIKKAIDDSKDKFYQLRQRRKTIFMDFLSQINRTIPHILHTLFNISNSNNIYTQYCENILYINNTIDHSVDEEPFYCPIHYNFSPNCYNLDISVQSGGEKSLAGLALILAFQKVKGTPFIVLDEIDAYVDAYYIKGILKYFNECDRQIIAISLRDKLFNQADSLIGVFKNRTTAISKTVTLNLTKYQSAETDDVMCIEDRGSRSCQSVTPFM</sequence>
<evidence type="ECO:0000313" key="6">
    <source>
        <dbReference type="EMBL" id="SJK85842.1"/>
    </source>
</evidence>
<dbReference type="Gene3D" id="1.20.1060.20">
    <property type="match status" value="1"/>
</dbReference>
<evidence type="ECO:0000313" key="7">
    <source>
        <dbReference type="Proteomes" id="UP000002899"/>
    </source>
</evidence>
<evidence type="ECO:0000256" key="4">
    <source>
        <dbReference type="SAM" id="Coils"/>
    </source>
</evidence>
<dbReference type="GO" id="GO:0005634">
    <property type="term" value="C:nucleus"/>
    <property type="evidence" value="ECO:0007669"/>
    <property type="project" value="UniProtKB-SubCell"/>
</dbReference>
<dbReference type="InterPro" id="IPR036277">
    <property type="entry name" value="SMC_hinge_sf"/>
</dbReference>
<dbReference type="InterPro" id="IPR003395">
    <property type="entry name" value="RecF/RecN/SMC_N"/>
</dbReference>
<name>A0A1R4AA04_BABMR</name>
<dbReference type="SUPFAM" id="SSF52540">
    <property type="entry name" value="P-loop containing nucleoside triphosphate hydrolases"/>
    <property type="match status" value="1"/>
</dbReference>
<dbReference type="InterPro" id="IPR010935">
    <property type="entry name" value="SMC_hinge"/>
</dbReference>
<dbReference type="GO" id="GO:0051276">
    <property type="term" value="P:chromosome organization"/>
    <property type="evidence" value="ECO:0007669"/>
    <property type="project" value="InterPro"/>
</dbReference>
<dbReference type="InterPro" id="IPR027417">
    <property type="entry name" value="P-loop_NTPase"/>
</dbReference>
<dbReference type="PANTHER" id="PTHR18937">
    <property type="entry name" value="STRUCTURAL MAINTENANCE OF CHROMOSOMES SMC FAMILY MEMBER"/>
    <property type="match status" value="1"/>
</dbReference>
<proteinExistence type="inferred from homology"/>
<feature type="coiled-coil region" evidence="4">
    <location>
        <begin position="356"/>
        <end position="390"/>
    </location>
</feature>
<comment type="similarity">
    <text evidence="3">Belongs to the SMC family.</text>
</comment>
<accession>A0A1R4AA04</accession>
<reference evidence="6 7" key="2">
    <citation type="journal article" date="2013" name="PLoS ONE">
        <title>Whole genome mapping and re-organization of the nuclear and mitochondrial genomes of Babesia microti isolates.</title>
        <authorList>
            <person name="Cornillot E."/>
            <person name="Dassouli A."/>
            <person name="Garg A."/>
            <person name="Pachikara N."/>
            <person name="Randazzo S."/>
            <person name="Depoix D."/>
            <person name="Carcy B."/>
            <person name="Delbecq S."/>
            <person name="Frutos R."/>
            <person name="Silva J.C."/>
            <person name="Sutton R."/>
            <person name="Krause P.J."/>
            <person name="Mamoun C.B."/>
        </authorList>
    </citation>
    <scope>NUCLEOTIDE SEQUENCE [LARGE SCALE GENOMIC DNA]</scope>
    <source>
        <strain evidence="6 7">RI</strain>
    </source>
</reference>
<keyword evidence="2 4" id="KW-0175">Coiled coil</keyword>
<dbReference type="VEuPathDB" id="PiroplasmaDB:BMR1_02g00835"/>
<dbReference type="SMART" id="SM00968">
    <property type="entry name" value="SMC_hinge"/>
    <property type="match status" value="1"/>
</dbReference>